<feature type="region of interest" description="Disordered" evidence="1">
    <location>
        <begin position="1171"/>
        <end position="1191"/>
    </location>
</feature>
<feature type="region of interest" description="Disordered" evidence="1">
    <location>
        <begin position="618"/>
        <end position="664"/>
    </location>
</feature>
<reference evidence="2" key="1">
    <citation type="submission" date="2020-07" db="EMBL/GenBank/DDBJ databases">
        <title>Draft Genome Sequence of a Deep-Sea Yeast, Naganishia (Cryptococcus) liquefaciens strain N6.</title>
        <authorList>
            <person name="Han Y.W."/>
            <person name="Kajitani R."/>
            <person name="Morimoto H."/>
            <person name="Parhat M."/>
            <person name="Tsubouchi H."/>
            <person name="Bakenova O."/>
            <person name="Ogata M."/>
            <person name="Argunhan B."/>
            <person name="Aoki R."/>
            <person name="Kajiwara S."/>
            <person name="Itoh T."/>
            <person name="Iwasaki H."/>
        </authorList>
    </citation>
    <scope>NUCLEOTIDE SEQUENCE</scope>
    <source>
        <strain evidence="2">N6</strain>
    </source>
</reference>
<feature type="region of interest" description="Disordered" evidence="1">
    <location>
        <begin position="113"/>
        <end position="153"/>
    </location>
</feature>
<sequence>MARKANYSYPLAINANSRAISTTDRDPKAERKPHTSTRPAVVVHPPSVRFAAISFEASVMKENRQLVHERRDSRFDDAVEETCGLTGGETADPIEMMADAGKADTEAKGLRRKLNDQQSAPKVIQPSALYAPTSPKSSVRQRTPNRLRKATSPVSDIPKRVIPLQTISADINRREGKISTKAGDVIQVRQATCESIKLADGYHLKNANRHGARAERPQVPDIPLFGKKKSILDFASNLAHKPKVTPPDVTTAKSRTSLGNLILRKTRPDEPLHATSISQSVEAAEEPTVSALVRDSIDSSYSFIFDADVTSCLPSEATLWGAEQDGGTLKRIGKKKSFKAGLLGKIMHGRKGEEAARELRHEDSTATLRPRKGEDADSGGDKRTDITDTNASRPTSPASSVESFQSSFPDPSTKPNAEPTHAYNSIFSRETGHSKSPALPTFHFTRPSYSGTNFRADLSDLKDDVPPVPPVPLTFCNAGTTDVFRAEEEAALSSQTGTDESAESSLARVEHAVDEEEYSIISRPSVLRDGRRHSGKLPWRRSVQGAFVDVGIDETGHLSGAVTGKRPSVMDLKKVSNMTGTLQAFLDAYATSPSVVSDSMGSPTKGTDSLHVHGQANVSTKLDSPSPSQIMEHDSPTPMRKYAHRSFDKSLRRPPQEKSSQPKVSPLRLALHGLEQTQKGPGAPIASEKIFDDNPFLEKVKSASQSEFISRLKRDSAVFGASRALNKYLQGSGSEAPSICPISRATEVTELLAGGSAGRLRGSSTGTQDTASAEDQEDAVRGSFDFTGEYRALNENGTRQSFVDELERFGLDVGGESFRIENFSPNCSASGYVPRMDTVTGNVSQEDVARFNRGLQPVKRNSYGFIENFKFGNPPQVHSTMEKQPAISLDTEHSSCTSSPPKEPLPVPRADSYSAADAPFKQNSGNISRFSMSTISSVGRVIDTGIAGADFVNVFDRDFGAMVNRSVSANFLDSIDTAEDQRRSHFRRPSHARISSIASDISQERGISKLVQKHSKLVLLPAVRSKPEGQSIVLTANDRASSAIDTHCKAIASQIAQVPNKYSEDSLLDTTRNLSSKDSILNSLNEVTEDSVFQSGPRQQRGSSFVIKSIMQTSREDQLQHRHPESPLDIKNRSNNKREILGKANLGLPQSAMRDDGEESADIVQYLLRADVEESIDSENPGDWGESERVT</sequence>
<feature type="compositionally biased region" description="Basic and acidic residues" evidence="1">
    <location>
        <begin position="371"/>
        <end position="386"/>
    </location>
</feature>
<gene>
    <name evidence="2" type="ORF">NliqN6_0136</name>
</gene>
<dbReference type="AlphaFoldDB" id="A0A8H3TP33"/>
<feature type="region of interest" description="Disordered" evidence="1">
    <location>
        <begin position="15"/>
        <end position="39"/>
    </location>
</feature>
<accession>A0A8H3TP33</accession>
<feature type="compositionally biased region" description="Low complexity" evidence="1">
    <location>
        <begin position="756"/>
        <end position="767"/>
    </location>
</feature>
<keyword evidence="3" id="KW-1185">Reference proteome</keyword>
<dbReference type="Proteomes" id="UP000620104">
    <property type="component" value="Unassembled WGS sequence"/>
</dbReference>
<feature type="compositionally biased region" description="Basic and acidic residues" evidence="1">
    <location>
        <begin position="23"/>
        <end position="33"/>
    </location>
</feature>
<name>A0A8H3TP33_9TREE</name>
<dbReference type="EMBL" id="BLZA01000002">
    <property type="protein sequence ID" value="GHJ83734.1"/>
    <property type="molecule type" value="Genomic_DNA"/>
</dbReference>
<evidence type="ECO:0000313" key="2">
    <source>
        <dbReference type="EMBL" id="GHJ83734.1"/>
    </source>
</evidence>
<feature type="region of interest" description="Disordered" evidence="1">
    <location>
        <begin position="349"/>
        <end position="420"/>
    </location>
</feature>
<feature type="region of interest" description="Disordered" evidence="1">
    <location>
        <begin position="876"/>
        <end position="918"/>
    </location>
</feature>
<evidence type="ECO:0000256" key="1">
    <source>
        <dbReference type="SAM" id="MobiDB-lite"/>
    </source>
</evidence>
<dbReference type="OrthoDB" id="2563277at2759"/>
<feature type="compositionally biased region" description="Polar residues" evidence="1">
    <location>
        <begin position="618"/>
        <end position="629"/>
    </location>
</feature>
<evidence type="ECO:0000313" key="3">
    <source>
        <dbReference type="Proteomes" id="UP000620104"/>
    </source>
</evidence>
<feature type="region of interest" description="Disordered" evidence="1">
    <location>
        <begin position="756"/>
        <end position="780"/>
    </location>
</feature>
<proteinExistence type="predicted"/>
<comment type="caution">
    <text evidence="2">The sequence shown here is derived from an EMBL/GenBank/DDBJ whole genome shotgun (WGS) entry which is preliminary data.</text>
</comment>
<organism evidence="2 3">
    <name type="scientific">Naganishia liquefaciens</name>
    <dbReference type="NCBI Taxonomy" id="104408"/>
    <lineage>
        <taxon>Eukaryota</taxon>
        <taxon>Fungi</taxon>
        <taxon>Dikarya</taxon>
        <taxon>Basidiomycota</taxon>
        <taxon>Agaricomycotina</taxon>
        <taxon>Tremellomycetes</taxon>
        <taxon>Filobasidiales</taxon>
        <taxon>Filobasidiaceae</taxon>
        <taxon>Naganishia</taxon>
    </lineage>
</organism>
<feature type="compositionally biased region" description="Polar residues" evidence="1">
    <location>
        <begin position="387"/>
        <end position="415"/>
    </location>
</feature>
<feature type="compositionally biased region" description="Basic and acidic residues" evidence="1">
    <location>
        <begin position="1114"/>
        <end position="1136"/>
    </location>
</feature>
<feature type="compositionally biased region" description="Basic and acidic residues" evidence="1">
    <location>
        <begin position="645"/>
        <end position="656"/>
    </location>
</feature>
<feature type="compositionally biased region" description="Basic and acidic residues" evidence="1">
    <location>
        <begin position="350"/>
        <end position="364"/>
    </location>
</feature>
<protein>
    <submittedName>
        <fullName evidence="2">Uncharacterized protein</fullName>
    </submittedName>
</protein>
<feature type="region of interest" description="Disordered" evidence="1">
    <location>
        <begin position="1113"/>
        <end position="1136"/>
    </location>
</feature>